<organism evidence="2 3">
    <name type="scientific">Saccharothrix variisporea</name>
    <dbReference type="NCBI Taxonomy" id="543527"/>
    <lineage>
        <taxon>Bacteria</taxon>
        <taxon>Bacillati</taxon>
        <taxon>Actinomycetota</taxon>
        <taxon>Actinomycetes</taxon>
        <taxon>Pseudonocardiales</taxon>
        <taxon>Pseudonocardiaceae</taxon>
        <taxon>Saccharothrix</taxon>
    </lineage>
</organism>
<proteinExistence type="predicted"/>
<keyword evidence="3" id="KW-1185">Reference proteome</keyword>
<evidence type="ECO:0000313" key="3">
    <source>
        <dbReference type="Proteomes" id="UP000272729"/>
    </source>
</evidence>
<feature type="region of interest" description="Disordered" evidence="1">
    <location>
        <begin position="105"/>
        <end position="138"/>
    </location>
</feature>
<accession>A0A495X628</accession>
<gene>
    <name evidence="2" type="ORF">DFJ66_2670</name>
</gene>
<evidence type="ECO:0000256" key="1">
    <source>
        <dbReference type="SAM" id="MobiDB-lite"/>
    </source>
</evidence>
<dbReference type="Proteomes" id="UP000272729">
    <property type="component" value="Unassembled WGS sequence"/>
</dbReference>
<reference evidence="2 3" key="1">
    <citation type="submission" date="2018-10" db="EMBL/GenBank/DDBJ databases">
        <title>Sequencing the genomes of 1000 actinobacteria strains.</title>
        <authorList>
            <person name="Klenk H.-P."/>
        </authorList>
    </citation>
    <scope>NUCLEOTIDE SEQUENCE [LARGE SCALE GENOMIC DNA]</scope>
    <source>
        <strain evidence="2 3">DSM 43911</strain>
    </source>
</reference>
<dbReference type="AlphaFoldDB" id="A0A495X628"/>
<dbReference type="EMBL" id="RBXR01000001">
    <property type="protein sequence ID" value="RKT69442.1"/>
    <property type="molecule type" value="Genomic_DNA"/>
</dbReference>
<comment type="caution">
    <text evidence="2">The sequence shown here is derived from an EMBL/GenBank/DDBJ whole genome shotgun (WGS) entry which is preliminary data.</text>
</comment>
<protein>
    <submittedName>
        <fullName evidence="2">Uncharacterized protein</fullName>
    </submittedName>
</protein>
<sequence>MEIPFRRLDDAALAAEASMQDQWALLGEALKSGYGTSVLLLVSAWITKPVWLAIVHALTEWVRSLPARRRMALEEKVVDQALSSQTKEQGDRAYEVLQLLLRASAPELSEQPVTDPPESADTSSGDPTLAEGGDRRVT</sequence>
<name>A0A495X628_9PSEU</name>
<evidence type="ECO:0000313" key="2">
    <source>
        <dbReference type="EMBL" id="RKT69442.1"/>
    </source>
</evidence>